<accession>A0ABV2UQR2</accession>
<protein>
    <submittedName>
        <fullName evidence="3">Type VII secretion protein EccB</fullName>
    </submittedName>
</protein>
<feature type="region of interest" description="Disordered" evidence="1">
    <location>
        <begin position="325"/>
        <end position="345"/>
    </location>
</feature>
<dbReference type="RefSeq" id="WP_355392384.1">
    <property type="nucleotide sequence ID" value="NZ_JBEGHN010000001.1"/>
</dbReference>
<keyword evidence="2" id="KW-0812">Transmembrane</keyword>
<proteinExistence type="predicted"/>
<organism evidence="3 4">
    <name type="scientific">Streptomyces ossamyceticus</name>
    <dbReference type="NCBI Taxonomy" id="249581"/>
    <lineage>
        <taxon>Bacteria</taxon>
        <taxon>Bacillati</taxon>
        <taxon>Actinomycetota</taxon>
        <taxon>Actinomycetes</taxon>
        <taxon>Kitasatosporales</taxon>
        <taxon>Streptomycetaceae</taxon>
        <taxon>Streptomyces</taxon>
    </lineage>
</organism>
<evidence type="ECO:0000256" key="2">
    <source>
        <dbReference type="SAM" id="Phobius"/>
    </source>
</evidence>
<feature type="transmembrane region" description="Helical" evidence="2">
    <location>
        <begin position="41"/>
        <end position="61"/>
    </location>
</feature>
<dbReference type="Gene3D" id="3.30.2390.20">
    <property type="entry name" value="Type VII secretion system EccB, repeat 1 domain"/>
    <property type="match status" value="1"/>
</dbReference>
<name>A0ABV2UQR2_9ACTN</name>
<feature type="region of interest" description="Disordered" evidence="1">
    <location>
        <begin position="470"/>
        <end position="504"/>
    </location>
</feature>
<dbReference type="PANTHER" id="PTHR40765">
    <property type="entry name" value="ESX-2 SECRETION SYSTEM ATPASE ECCB2"/>
    <property type="match status" value="1"/>
</dbReference>
<evidence type="ECO:0000313" key="3">
    <source>
        <dbReference type="EMBL" id="MET9843861.1"/>
    </source>
</evidence>
<dbReference type="InterPro" id="IPR044857">
    <property type="entry name" value="T7SS_EccB_R1"/>
</dbReference>
<gene>
    <name evidence="3" type="primary">eccB</name>
    <name evidence="3" type="ORF">ABZZ21_04620</name>
</gene>
<keyword evidence="4" id="KW-1185">Reference proteome</keyword>
<sequence length="504" mass="49890">MQSKRDQVQAHSFAIGRLTSGMLLADPDAPESPLARTTRGAAIGTVVAVLVAAGAAVYGLVSPGGNTAWRTSDTLIVNRDTGGRYLYLDGRLRPVRNYASALLIGAGQLKTTDVGGATLRGTPVGTPVGIPGAPDSVPAAKDLDSGAWHICSALGSARSTATAAAAATTLVAGAPVEAQAVADDQALVVSGPDKATYLVWHGSRLRLDKASGAVVSLGYGSVTPRPVSAAFLDALAPGPDLAPPAVPGRGAAGPSLGGARGTVGRVYVVQVPGSTPKYYLLRKEGLAPLTTTGATLVLGDPATRENAYGGHSPQAEPLGADALQGHLAPEDQDGSAVPAGLPDSPPRAADVPDGLTACARVQAVKGLVRVSTVLVPPASLAPVTQSAPGESAEACLPVDAVVVRPGRGALVRVLGAGGTAAGNTTYFVAEDGVKYRVPSGDALKALGYGNGDVVTLPSPLLSMLRSGPDLDPRAAAGGGSAGISPPACGKVHGGRGGAPSPADG</sequence>
<dbReference type="EMBL" id="JBEXPZ010000004">
    <property type="protein sequence ID" value="MET9843861.1"/>
    <property type="molecule type" value="Genomic_DNA"/>
</dbReference>
<reference evidence="3 4" key="1">
    <citation type="submission" date="2024-06" db="EMBL/GenBank/DDBJ databases">
        <title>The Natural Products Discovery Center: Release of the First 8490 Sequenced Strains for Exploring Actinobacteria Biosynthetic Diversity.</title>
        <authorList>
            <person name="Kalkreuter E."/>
            <person name="Kautsar S.A."/>
            <person name="Yang D."/>
            <person name="Bader C.D."/>
            <person name="Teijaro C.N."/>
            <person name="Fluegel L."/>
            <person name="Davis C.M."/>
            <person name="Simpson J.R."/>
            <person name="Lauterbach L."/>
            <person name="Steele A.D."/>
            <person name="Gui C."/>
            <person name="Meng S."/>
            <person name="Li G."/>
            <person name="Viehrig K."/>
            <person name="Ye F."/>
            <person name="Su P."/>
            <person name="Kiefer A.F."/>
            <person name="Nichols A."/>
            <person name="Cepeda A.J."/>
            <person name="Yan W."/>
            <person name="Fan B."/>
            <person name="Jiang Y."/>
            <person name="Adhikari A."/>
            <person name="Zheng C.-J."/>
            <person name="Schuster L."/>
            <person name="Cowan T.M."/>
            <person name="Smanski M.J."/>
            <person name="Chevrette M.G."/>
            <person name="De Carvalho L.P.S."/>
            <person name="Shen B."/>
        </authorList>
    </citation>
    <scope>NUCLEOTIDE SEQUENCE [LARGE SCALE GENOMIC DNA]</scope>
    <source>
        <strain evidence="3 4">NPDC006434</strain>
    </source>
</reference>
<evidence type="ECO:0000256" key="1">
    <source>
        <dbReference type="SAM" id="MobiDB-lite"/>
    </source>
</evidence>
<dbReference type="Proteomes" id="UP001550210">
    <property type="component" value="Unassembled WGS sequence"/>
</dbReference>
<evidence type="ECO:0000313" key="4">
    <source>
        <dbReference type="Proteomes" id="UP001550210"/>
    </source>
</evidence>
<dbReference type="PANTHER" id="PTHR40765:SF2">
    <property type="entry name" value="ESX-2 SECRETION SYSTEM ATPASE ECCB2"/>
    <property type="match status" value="1"/>
</dbReference>
<keyword evidence="2" id="KW-1133">Transmembrane helix</keyword>
<dbReference type="NCBIfam" id="TIGR03919">
    <property type="entry name" value="T7SS_EccB"/>
    <property type="match status" value="1"/>
</dbReference>
<keyword evidence="2" id="KW-0472">Membrane</keyword>
<dbReference type="Pfam" id="PF05108">
    <property type="entry name" value="T7SS_ESX1_EccB"/>
    <property type="match status" value="1"/>
</dbReference>
<comment type="caution">
    <text evidence="3">The sequence shown here is derived from an EMBL/GenBank/DDBJ whole genome shotgun (WGS) entry which is preliminary data.</text>
</comment>
<dbReference type="InterPro" id="IPR007795">
    <property type="entry name" value="T7SS_EccB"/>
</dbReference>